<dbReference type="GO" id="GO:0051301">
    <property type="term" value="P:cell division"/>
    <property type="evidence" value="ECO:0007669"/>
    <property type="project" value="UniProtKB-KW"/>
</dbReference>
<gene>
    <name evidence="19" type="primary">murB</name>
    <name evidence="21" type="ORF">LHGZ1_2606</name>
</gene>
<evidence type="ECO:0000256" key="6">
    <source>
        <dbReference type="ARBA" id="ARBA00015188"/>
    </source>
</evidence>
<dbReference type="HAMAP" id="MF_00037">
    <property type="entry name" value="MurB"/>
    <property type="match status" value="1"/>
</dbReference>
<dbReference type="InterPro" id="IPR036635">
    <property type="entry name" value="MurB_C_sf"/>
</dbReference>
<evidence type="ECO:0000256" key="8">
    <source>
        <dbReference type="ARBA" id="ARBA00022618"/>
    </source>
</evidence>
<dbReference type="NCBIfam" id="NF010478">
    <property type="entry name" value="PRK13903.1"/>
    <property type="match status" value="1"/>
</dbReference>
<comment type="catalytic activity">
    <reaction evidence="18 19">
        <text>UDP-N-acetyl-alpha-D-muramate + NADP(+) = UDP-N-acetyl-3-O-(1-carboxyvinyl)-alpha-D-glucosamine + NADPH + H(+)</text>
        <dbReference type="Rhea" id="RHEA:12248"/>
        <dbReference type="ChEBI" id="CHEBI:15378"/>
        <dbReference type="ChEBI" id="CHEBI:57783"/>
        <dbReference type="ChEBI" id="CHEBI:58349"/>
        <dbReference type="ChEBI" id="CHEBI:68483"/>
        <dbReference type="ChEBI" id="CHEBI:70757"/>
        <dbReference type="EC" id="1.3.1.98"/>
    </reaction>
</comment>
<dbReference type="InterPro" id="IPR011601">
    <property type="entry name" value="MurB_C"/>
</dbReference>
<evidence type="ECO:0000256" key="7">
    <source>
        <dbReference type="ARBA" id="ARBA00022490"/>
    </source>
</evidence>
<evidence type="ECO:0000256" key="15">
    <source>
        <dbReference type="ARBA" id="ARBA00023306"/>
    </source>
</evidence>
<evidence type="ECO:0000256" key="9">
    <source>
        <dbReference type="ARBA" id="ARBA00022630"/>
    </source>
</evidence>
<keyword evidence="13 19" id="KW-0573">Peptidoglycan synthesis</keyword>
<dbReference type="InterPro" id="IPR016169">
    <property type="entry name" value="FAD-bd_PCMH_sub2"/>
</dbReference>
<keyword evidence="12 19" id="KW-0133">Cell shape</keyword>
<name>A0A248LKZ4_9NEIS</name>
<keyword evidence="8 19" id="KW-0132">Cell division</keyword>
<dbReference type="PANTHER" id="PTHR21071">
    <property type="entry name" value="UDP-N-ACETYLENOLPYRUVOYLGLUCOSAMINE REDUCTASE"/>
    <property type="match status" value="1"/>
</dbReference>
<keyword evidence="16 19" id="KW-0961">Cell wall biogenesis/degradation</keyword>
<dbReference type="PANTHER" id="PTHR21071:SF4">
    <property type="entry name" value="UDP-N-ACETYLENOLPYRUVOYLGLUCOSAMINE REDUCTASE"/>
    <property type="match status" value="1"/>
</dbReference>
<dbReference type="AlphaFoldDB" id="A0A248LKZ4"/>
<comment type="subcellular location">
    <subcellularLocation>
        <location evidence="3 19">Cytoplasm</location>
    </subcellularLocation>
</comment>
<dbReference type="OrthoDB" id="9804753at2"/>
<dbReference type="EMBL" id="CP022115">
    <property type="protein sequence ID" value="ASJ25437.1"/>
    <property type="molecule type" value="Genomic_DNA"/>
</dbReference>
<dbReference type="InterPro" id="IPR016166">
    <property type="entry name" value="FAD-bd_PCMH"/>
</dbReference>
<dbReference type="GO" id="GO:0009252">
    <property type="term" value="P:peptidoglycan biosynthetic process"/>
    <property type="evidence" value="ECO:0007669"/>
    <property type="project" value="UniProtKB-UniRule"/>
</dbReference>
<keyword evidence="11 19" id="KW-0521">NADP</keyword>
<evidence type="ECO:0000256" key="2">
    <source>
        <dbReference type="ARBA" id="ARBA00003921"/>
    </source>
</evidence>
<dbReference type="InterPro" id="IPR003170">
    <property type="entry name" value="MurB"/>
</dbReference>
<dbReference type="NCBIfam" id="NF000755">
    <property type="entry name" value="PRK00046.1"/>
    <property type="match status" value="1"/>
</dbReference>
<dbReference type="Pfam" id="PF02873">
    <property type="entry name" value="MurB_C"/>
    <property type="match status" value="1"/>
</dbReference>
<keyword evidence="15 19" id="KW-0131">Cell cycle</keyword>
<dbReference type="SUPFAM" id="SSF56176">
    <property type="entry name" value="FAD-binding/transporter-associated domain-like"/>
    <property type="match status" value="1"/>
</dbReference>
<dbReference type="GO" id="GO:0071949">
    <property type="term" value="F:FAD binding"/>
    <property type="evidence" value="ECO:0007669"/>
    <property type="project" value="InterPro"/>
</dbReference>
<reference evidence="22" key="1">
    <citation type="submission" date="2017-06" db="EMBL/GenBank/DDBJ databases">
        <title>Whole genome sequence of Laribacter hongkongensis LHGZ1.</title>
        <authorList>
            <person name="Chen D."/>
            <person name="Wu H."/>
            <person name="Chen J."/>
        </authorList>
    </citation>
    <scope>NUCLEOTIDE SEQUENCE [LARGE SCALE GENOMIC DNA]</scope>
    <source>
        <strain evidence="22">LHGZ1</strain>
    </source>
</reference>
<comment type="pathway">
    <text evidence="4 19">Cell wall biogenesis; peptidoglycan biosynthesis.</text>
</comment>
<feature type="active site" description="Proton donor" evidence="19">
    <location>
        <position position="240"/>
    </location>
</feature>
<dbReference type="SUPFAM" id="SSF56194">
    <property type="entry name" value="Uridine diphospho-N-Acetylenolpyruvylglucosamine reductase, MurB, C-terminal domain"/>
    <property type="match status" value="1"/>
</dbReference>
<comment type="cofactor">
    <cofactor evidence="1 19">
        <name>FAD</name>
        <dbReference type="ChEBI" id="CHEBI:57692"/>
    </cofactor>
</comment>
<dbReference type="GO" id="GO:0008762">
    <property type="term" value="F:UDP-N-acetylmuramate dehydrogenase activity"/>
    <property type="evidence" value="ECO:0007669"/>
    <property type="project" value="UniProtKB-UniRule"/>
</dbReference>
<feature type="active site" evidence="19">
    <location>
        <position position="336"/>
    </location>
</feature>
<dbReference type="GO" id="GO:0005829">
    <property type="term" value="C:cytosol"/>
    <property type="evidence" value="ECO:0007669"/>
    <property type="project" value="TreeGrafter"/>
</dbReference>
<evidence type="ECO:0000259" key="20">
    <source>
        <dbReference type="PROSITE" id="PS51387"/>
    </source>
</evidence>
<evidence type="ECO:0000256" key="3">
    <source>
        <dbReference type="ARBA" id="ARBA00004496"/>
    </source>
</evidence>
<dbReference type="RefSeq" id="WP_088861297.1">
    <property type="nucleotide sequence ID" value="NZ_CP022115.1"/>
</dbReference>
<evidence type="ECO:0000256" key="19">
    <source>
        <dbReference type="HAMAP-Rule" id="MF_00037"/>
    </source>
</evidence>
<dbReference type="Gene3D" id="3.30.43.10">
    <property type="entry name" value="Uridine Diphospho-n-acetylenolpyruvylglucosamine Reductase, domain 2"/>
    <property type="match status" value="1"/>
</dbReference>
<dbReference type="NCBIfam" id="TIGR00179">
    <property type="entry name" value="murB"/>
    <property type="match status" value="1"/>
</dbReference>
<organism evidence="21 22">
    <name type="scientific">Laribacter hongkongensis</name>
    <dbReference type="NCBI Taxonomy" id="168471"/>
    <lineage>
        <taxon>Bacteria</taxon>
        <taxon>Pseudomonadati</taxon>
        <taxon>Pseudomonadota</taxon>
        <taxon>Betaproteobacteria</taxon>
        <taxon>Neisseriales</taxon>
        <taxon>Aquaspirillaceae</taxon>
        <taxon>Laribacter</taxon>
    </lineage>
</organism>
<evidence type="ECO:0000256" key="18">
    <source>
        <dbReference type="ARBA" id="ARBA00048914"/>
    </source>
</evidence>
<protein>
    <recommendedName>
        <fullName evidence="6 19">UDP-N-acetylenolpyruvoylglucosamine reductase</fullName>
        <ecNumber evidence="5 19">1.3.1.98</ecNumber>
    </recommendedName>
    <alternativeName>
        <fullName evidence="17 19">UDP-N-acetylmuramate dehydrogenase</fullName>
    </alternativeName>
</protein>
<evidence type="ECO:0000313" key="21">
    <source>
        <dbReference type="EMBL" id="ASJ25437.1"/>
    </source>
</evidence>
<accession>A0A248LKZ4</accession>
<keyword evidence="7 19" id="KW-0963">Cytoplasm</keyword>
<dbReference type="Pfam" id="PF01565">
    <property type="entry name" value="FAD_binding_4"/>
    <property type="match status" value="1"/>
</dbReference>
<keyword evidence="10 19" id="KW-0274">FAD</keyword>
<evidence type="ECO:0000256" key="16">
    <source>
        <dbReference type="ARBA" id="ARBA00023316"/>
    </source>
</evidence>
<dbReference type="InterPro" id="IPR036318">
    <property type="entry name" value="FAD-bd_PCMH-like_sf"/>
</dbReference>
<evidence type="ECO:0000256" key="10">
    <source>
        <dbReference type="ARBA" id="ARBA00022827"/>
    </source>
</evidence>
<dbReference type="GO" id="GO:0071555">
    <property type="term" value="P:cell wall organization"/>
    <property type="evidence" value="ECO:0007669"/>
    <property type="project" value="UniProtKB-KW"/>
</dbReference>
<sequence length="340" mass="36581">MTFSVHPRADLAPLTTFGVPATAARLLTLEHLSQLPDMLADPEFQAGPRLILGGGSNLLFTRDYPGTVLRVALRGIRVLADDGEYMQVEAAAGENWHAFVRQTLELGAFGLENLSLIPGTVGAAPVQNIGAYGVEAGDLIDSVVCVDLASGEQHVVSGTECAFGYRDSRFKHEWLDRRLITAVRFRLSRRFTPHTGYGAIATELASHGIDTPGAQDVSDAICRIRSARLPDPRQLGNAGSFFKNPVLSAEAARQVLAGHPEAVHYPTGDGRIKFAAGWLIESAGLKGYRQGAAGVHDRQALVLVNHGGAHGQDIRALAHHVQDTIRLRYGIDLEPEPLIL</sequence>
<dbReference type="GO" id="GO:0008360">
    <property type="term" value="P:regulation of cell shape"/>
    <property type="evidence" value="ECO:0007669"/>
    <property type="project" value="UniProtKB-KW"/>
</dbReference>
<evidence type="ECO:0000256" key="11">
    <source>
        <dbReference type="ARBA" id="ARBA00022857"/>
    </source>
</evidence>
<keyword evidence="14 19" id="KW-0560">Oxidoreductase</keyword>
<evidence type="ECO:0000256" key="1">
    <source>
        <dbReference type="ARBA" id="ARBA00001974"/>
    </source>
</evidence>
<feature type="domain" description="FAD-binding PCMH-type" evidence="20">
    <location>
        <begin position="16"/>
        <end position="190"/>
    </location>
</feature>
<evidence type="ECO:0000313" key="22">
    <source>
        <dbReference type="Proteomes" id="UP000197424"/>
    </source>
</evidence>
<dbReference type="InterPro" id="IPR006094">
    <property type="entry name" value="Oxid_FAD_bind_N"/>
</dbReference>
<evidence type="ECO:0000256" key="17">
    <source>
        <dbReference type="ARBA" id="ARBA00031026"/>
    </source>
</evidence>
<dbReference type="UniPathway" id="UPA00219"/>
<comment type="function">
    <text evidence="2 19">Cell wall formation.</text>
</comment>
<dbReference type="Proteomes" id="UP000197424">
    <property type="component" value="Chromosome"/>
</dbReference>
<dbReference type="Gene3D" id="3.30.465.10">
    <property type="match status" value="1"/>
</dbReference>
<keyword evidence="9 19" id="KW-0285">Flavoprotein</keyword>
<comment type="similarity">
    <text evidence="19">Belongs to the MurB family.</text>
</comment>
<dbReference type="InterPro" id="IPR016167">
    <property type="entry name" value="FAD-bd_PCMH_sub1"/>
</dbReference>
<proteinExistence type="inferred from homology"/>
<dbReference type="Gene3D" id="3.90.78.10">
    <property type="entry name" value="UDP-N-acetylenolpyruvoylglucosamine reductase, C-terminal domain"/>
    <property type="match status" value="1"/>
</dbReference>
<dbReference type="PROSITE" id="PS51387">
    <property type="entry name" value="FAD_PCMH"/>
    <property type="match status" value="1"/>
</dbReference>
<dbReference type="EC" id="1.3.1.98" evidence="5 19"/>
<feature type="active site" evidence="19">
    <location>
        <position position="166"/>
    </location>
</feature>
<evidence type="ECO:0000256" key="13">
    <source>
        <dbReference type="ARBA" id="ARBA00022984"/>
    </source>
</evidence>
<evidence type="ECO:0000256" key="5">
    <source>
        <dbReference type="ARBA" id="ARBA00012518"/>
    </source>
</evidence>
<evidence type="ECO:0000256" key="12">
    <source>
        <dbReference type="ARBA" id="ARBA00022960"/>
    </source>
</evidence>
<evidence type="ECO:0000256" key="14">
    <source>
        <dbReference type="ARBA" id="ARBA00023002"/>
    </source>
</evidence>
<evidence type="ECO:0000256" key="4">
    <source>
        <dbReference type="ARBA" id="ARBA00004752"/>
    </source>
</evidence>